<comment type="caution">
    <text evidence="1">The sequence shown here is derived from an EMBL/GenBank/DDBJ whole genome shotgun (WGS) entry which is preliminary data.</text>
</comment>
<evidence type="ECO:0000313" key="2">
    <source>
        <dbReference type="Proteomes" id="UP000011602"/>
    </source>
</evidence>
<evidence type="ECO:0000313" key="1">
    <source>
        <dbReference type="EMBL" id="ELY59617.1"/>
    </source>
</evidence>
<sequence length="56" mass="5724">LEDELAAAGGIDDLAEAVRQGETDPYSIASDVLEPVEACLEDLETDGAVGSDGETT</sequence>
<gene>
    <name evidence="1" type="ORF">C493_04833</name>
</gene>
<reference evidence="1 2" key="1">
    <citation type="journal article" date="2014" name="PLoS Genet.">
        <title>Phylogenetically driven sequencing of extremely halophilic archaea reveals strategies for static and dynamic osmo-response.</title>
        <authorList>
            <person name="Becker E.A."/>
            <person name="Seitzer P.M."/>
            <person name="Tritt A."/>
            <person name="Larsen D."/>
            <person name="Krusor M."/>
            <person name="Yao A.I."/>
            <person name="Wu D."/>
            <person name="Madern D."/>
            <person name="Eisen J.A."/>
            <person name="Darling A.E."/>
            <person name="Facciotti M.T."/>
        </authorList>
    </citation>
    <scope>NUCLEOTIDE SEQUENCE [LARGE SCALE GENOMIC DNA]</scope>
    <source>
        <strain evidence="1 2">JCM 12255</strain>
    </source>
</reference>
<dbReference type="Proteomes" id="UP000011602">
    <property type="component" value="Unassembled WGS sequence"/>
</dbReference>
<name>L9XDB4_9EURY</name>
<dbReference type="EMBL" id="AOHZ01000023">
    <property type="protein sequence ID" value="ELY59617.1"/>
    <property type="molecule type" value="Genomic_DNA"/>
</dbReference>
<proteinExistence type="predicted"/>
<keyword evidence="2" id="KW-1185">Reference proteome</keyword>
<organism evidence="1 2">
    <name type="scientific">Natronolimnohabitans innermongolicus JCM 12255</name>
    <dbReference type="NCBI Taxonomy" id="1227499"/>
    <lineage>
        <taxon>Archaea</taxon>
        <taxon>Methanobacteriati</taxon>
        <taxon>Methanobacteriota</taxon>
        <taxon>Stenosarchaea group</taxon>
        <taxon>Halobacteria</taxon>
        <taxon>Halobacteriales</taxon>
        <taxon>Natrialbaceae</taxon>
        <taxon>Natronolimnohabitans</taxon>
    </lineage>
</organism>
<dbReference type="AlphaFoldDB" id="L9XDB4"/>
<dbReference type="eggNOG" id="arCOG01226">
    <property type="taxonomic scope" value="Archaea"/>
</dbReference>
<protein>
    <submittedName>
        <fullName evidence="1">LAO/AO transporter ATPase</fullName>
    </submittedName>
</protein>
<feature type="non-terminal residue" evidence="1">
    <location>
        <position position="1"/>
    </location>
</feature>
<accession>L9XDB4</accession>